<evidence type="ECO:0000313" key="2">
    <source>
        <dbReference type="EMBL" id="KAK8069881.1"/>
    </source>
</evidence>
<feature type="compositionally biased region" description="Gly residues" evidence="1">
    <location>
        <begin position="283"/>
        <end position="293"/>
    </location>
</feature>
<feature type="compositionally biased region" description="Basic and acidic residues" evidence="1">
    <location>
        <begin position="171"/>
        <end position="203"/>
    </location>
</feature>
<comment type="caution">
    <text evidence="2">The sequence shown here is derived from an EMBL/GenBank/DDBJ whole genome shotgun (WGS) entry which is preliminary data.</text>
</comment>
<sequence length="377" mass="40614">MDDQFGGQEAPHPSAEASKDQPESASEAPVAPAASAPRKPNALMQSRHAPQPTSTPRNQHQHQPRHRKQQRSPKPTTPKPVAPATEPTAAPAASPSTSAPANAPTGPSAATPGTNTAGPNRHLSGANPRTKLTTDELTARMEQMRILNAEKTRKFEQAEQDSRSHAVAYEKGMEERRKRRAEEAERKKRGDENQKKLDEEREKNRARKLKAMGSWDQEKGAEQQLEDRRGFRGANGGVRGERRGGGGGHEGGRFSERDGDFDNGPREFGAGEFRGRGGRGGRGRGAPRGGGRGGRGENERPQNGTSAKPGAPQAVPKDTDFPALPPSSAPPPKLDTITKPVEQPQLPMFSPAIGKWDEEMEEYDDKAAANPQDSSTS</sequence>
<accession>A0ABR1VF80</accession>
<gene>
    <name evidence="2" type="ORF">PG994_006497</name>
</gene>
<feature type="compositionally biased region" description="Basic residues" evidence="1">
    <location>
        <begin position="59"/>
        <end position="71"/>
    </location>
</feature>
<dbReference type="RefSeq" id="XP_066717175.1">
    <property type="nucleotide sequence ID" value="XM_066857906.1"/>
</dbReference>
<protein>
    <submittedName>
        <fullName evidence="2">Uncharacterized protein</fullName>
    </submittedName>
</protein>
<dbReference type="Proteomes" id="UP001480595">
    <property type="component" value="Unassembled WGS sequence"/>
</dbReference>
<feature type="compositionally biased region" description="Basic and acidic residues" evidence="1">
    <location>
        <begin position="239"/>
        <end position="265"/>
    </location>
</feature>
<name>A0ABR1VF80_9PEZI</name>
<reference evidence="2 3" key="1">
    <citation type="submission" date="2023-01" db="EMBL/GenBank/DDBJ databases">
        <title>Analysis of 21 Apiospora genomes using comparative genomics revels a genus with tremendous synthesis potential of carbohydrate active enzymes and secondary metabolites.</title>
        <authorList>
            <person name="Sorensen T."/>
        </authorList>
    </citation>
    <scope>NUCLEOTIDE SEQUENCE [LARGE SCALE GENOMIC DNA]</scope>
    <source>
        <strain evidence="2 3">CBS 135458</strain>
    </source>
</reference>
<organism evidence="2 3">
    <name type="scientific">Apiospora phragmitis</name>
    <dbReference type="NCBI Taxonomy" id="2905665"/>
    <lineage>
        <taxon>Eukaryota</taxon>
        <taxon>Fungi</taxon>
        <taxon>Dikarya</taxon>
        <taxon>Ascomycota</taxon>
        <taxon>Pezizomycotina</taxon>
        <taxon>Sordariomycetes</taxon>
        <taxon>Xylariomycetidae</taxon>
        <taxon>Amphisphaeriales</taxon>
        <taxon>Apiosporaceae</taxon>
        <taxon>Apiospora</taxon>
    </lineage>
</organism>
<feature type="compositionally biased region" description="Low complexity" evidence="1">
    <location>
        <begin position="82"/>
        <end position="120"/>
    </location>
</feature>
<evidence type="ECO:0000256" key="1">
    <source>
        <dbReference type="SAM" id="MobiDB-lite"/>
    </source>
</evidence>
<evidence type="ECO:0000313" key="3">
    <source>
        <dbReference type="Proteomes" id="UP001480595"/>
    </source>
</evidence>
<dbReference type="EMBL" id="JAQQWL010000006">
    <property type="protein sequence ID" value="KAK8069881.1"/>
    <property type="molecule type" value="Genomic_DNA"/>
</dbReference>
<dbReference type="GeneID" id="92090969"/>
<feature type="compositionally biased region" description="Basic and acidic residues" evidence="1">
    <location>
        <begin position="132"/>
        <end position="164"/>
    </location>
</feature>
<keyword evidence="3" id="KW-1185">Reference proteome</keyword>
<feature type="compositionally biased region" description="Low complexity" evidence="1">
    <location>
        <begin position="23"/>
        <end position="37"/>
    </location>
</feature>
<feature type="compositionally biased region" description="Basic and acidic residues" evidence="1">
    <location>
        <begin position="216"/>
        <end position="230"/>
    </location>
</feature>
<feature type="region of interest" description="Disordered" evidence="1">
    <location>
        <begin position="1"/>
        <end position="377"/>
    </location>
</feature>
<proteinExistence type="predicted"/>
<feature type="compositionally biased region" description="Pro residues" evidence="1">
    <location>
        <begin position="323"/>
        <end position="333"/>
    </location>
</feature>